<dbReference type="EMBL" id="MKQP01000016">
    <property type="protein sequence ID" value="OMD32802.1"/>
    <property type="molecule type" value="Genomic_DNA"/>
</dbReference>
<sequence length="230" mass="26414">MQKYLSRIQSTILFKGFAEREVQQALSCLQGTIKDFARKEVIFRKDDILDSAGIIIHGNVLLCKDNISGMRFIFSELGDGEIFGETALRLVQEHSGYEAVAGSECRILFVKINKIVRPGQDTCHLRGRIIENMLALLLENNRSIYQKLDLVSHKSLRDRILHYLALQTKKNNSACFEIPFTRSDLADYLTVDRSALSRELQRMAQDGLIRFNRNQFELLDAENQLRISDF</sequence>
<dbReference type="SUPFAM" id="SSF46785">
    <property type="entry name" value="Winged helix' DNA-binding domain"/>
    <property type="match status" value="1"/>
</dbReference>
<dbReference type="Gene3D" id="2.60.120.10">
    <property type="entry name" value="Jelly Rolls"/>
    <property type="match status" value="1"/>
</dbReference>
<evidence type="ECO:0000256" key="4">
    <source>
        <dbReference type="ARBA" id="ARBA00023163"/>
    </source>
</evidence>
<evidence type="ECO:0000313" key="8">
    <source>
        <dbReference type="Proteomes" id="UP000187465"/>
    </source>
</evidence>
<dbReference type="GO" id="GO:0003700">
    <property type="term" value="F:DNA-binding transcription factor activity"/>
    <property type="evidence" value="ECO:0007669"/>
    <property type="project" value="TreeGrafter"/>
</dbReference>
<dbReference type="Proteomes" id="UP000187465">
    <property type="component" value="Unassembled WGS sequence"/>
</dbReference>
<protein>
    <recommendedName>
        <fullName evidence="9">Crp/Fnr family transcriptional regulator</fullName>
    </recommendedName>
</protein>
<dbReference type="PANTHER" id="PTHR24567">
    <property type="entry name" value="CRP FAMILY TRANSCRIPTIONAL REGULATORY PROTEIN"/>
    <property type="match status" value="1"/>
</dbReference>
<dbReference type="SMART" id="SM00419">
    <property type="entry name" value="HTH_CRP"/>
    <property type="match status" value="1"/>
</dbReference>
<evidence type="ECO:0008006" key="9">
    <source>
        <dbReference type="Google" id="ProtNLM"/>
    </source>
</evidence>
<dbReference type="SMART" id="SM00100">
    <property type="entry name" value="cNMP"/>
    <property type="match status" value="1"/>
</dbReference>
<dbReference type="CDD" id="cd00038">
    <property type="entry name" value="CAP_ED"/>
    <property type="match status" value="1"/>
</dbReference>
<evidence type="ECO:0000259" key="5">
    <source>
        <dbReference type="PROSITE" id="PS50042"/>
    </source>
</evidence>
<dbReference type="PROSITE" id="PS50042">
    <property type="entry name" value="CNMP_BINDING_3"/>
    <property type="match status" value="1"/>
</dbReference>
<keyword evidence="1" id="KW-0805">Transcription regulation</keyword>
<evidence type="ECO:0000313" key="7">
    <source>
        <dbReference type="EMBL" id="OMD32802.1"/>
    </source>
</evidence>
<dbReference type="GO" id="GO:0003677">
    <property type="term" value="F:DNA binding"/>
    <property type="evidence" value="ECO:0007669"/>
    <property type="project" value="UniProtKB-KW"/>
</dbReference>
<keyword evidence="4" id="KW-0804">Transcription</keyword>
<organism evidence="7 8">
    <name type="scientific">Paenibacillus odorifer</name>
    <dbReference type="NCBI Taxonomy" id="189426"/>
    <lineage>
        <taxon>Bacteria</taxon>
        <taxon>Bacillati</taxon>
        <taxon>Bacillota</taxon>
        <taxon>Bacilli</taxon>
        <taxon>Bacillales</taxon>
        <taxon>Paenibacillaceae</taxon>
        <taxon>Paenibacillus</taxon>
    </lineage>
</organism>
<feature type="domain" description="HTH crp-type" evidence="6">
    <location>
        <begin position="154"/>
        <end position="222"/>
    </location>
</feature>
<proteinExistence type="predicted"/>
<dbReference type="Pfam" id="PF00027">
    <property type="entry name" value="cNMP_binding"/>
    <property type="match status" value="1"/>
</dbReference>
<dbReference type="RefSeq" id="WP_036686434.1">
    <property type="nucleotide sequence ID" value="NZ_CP009428.1"/>
</dbReference>
<dbReference type="GO" id="GO:0005829">
    <property type="term" value="C:cytosol"/>
    <property type="evidence" value="ECO:0007669"/>
    <property type="project" value="TreeGrafter"/>
</dbReference>
<evidence type="ECO:0000256" key="3">
    <source>
        <dbReference type="ARBA" id="ARBA00023159"/>
    </source>
</evidence>
<dbReference type="PROSITE" id="PS51063">
    <property type="entry name" value="HTH_CRP_2"/>
    <property type="match status" value="1"/>
</dbReference>
<name>A0A1R0XCM2_9BACL</name>
<dbReference type="InterPro" id="IPR036390">
    <property type="entry name" value="WH_DNA-bd_sf"/>
</dbReference>
<feature type="domain" description="Cyclic nucleotide-binding" evidence="5">
    <location>
        <begin position="13"/>
        <end position="136"/>
    </location>
</feature>
<dbReference type="InterPro" id="IPR018490">
    <property type="entry name" value="cNMP-bd_dom_sf"/>
</dbReference>
<reference evidence="7 8" key="1">
    <citation type="submission" date="2016-10" db="EMBL/GenBank/DDBJ databases">
        <title>Paenibacillus species isolates.</title>
        <authorList>
            <person name="Beno S.M."/>
        </authorList>
    </citation>
    <scope>NUCLEOTIDE SEQUENCE [LARGE SCALE GENOMIC DNA]</scope>
    <source>
        <strain evidence="7 8">FSL H7-0604</strain>
    </source>
</reference>
<dbReference type="InterPro" id="IPR012318">
    <property type="entry name" value="HTH_CRP"/>
</dbReference>
<dbReference type="AlphaFoldDB" id="A0A1R0XCM2"/>
<dbReference type="KEGG" id="pod:PODO_13265"/>
<dbReference type="GeneID" id="31571169"/>
<evidence type="ECO:0000259" key="6">
    <source>
        <dbReference type="PROSITE" id="PS51063"/>
    </source>
</evidence>
<dbReference type="Pfam" id="PF13545">
    <property type="entry name" value="HTH_Crp_2"/>
    <property type="match status" value="1"/>
</dbReference>
<evidence type="ECO:0000256" key="2">
    <source>
        <dbReference type="ARBA" id="ARBA00023125"/>
    </source>
</evidence>
<evidence type="ECO:0000256" key="1">
    <source>
        <dbReference type="ARBA" id="ARBA00023015"/>
    </source>
</evidence>
<gene>
    <name evidence="7" type="ORF">BJP51_14880</name>
</gene>
<dbReference type="InterPro" id="IPR000595">
    <property type="entry name" value="cNMP-bd_dom"/>
</dbReference>
<dbReference type="SUPFAM" id="SSF51206">
    <property type="entry name" value="cAMP-binding domain-like"/>
    <property type="match status" value="1"/>
</dbReference>
<dbReference type="PANTHER" id="PTHR24567:SF26">
    <property type="entry name" value="REGULATORY PROTEIN YEIL"/>
    <property type="match status" value="1"/>
</dbReference>
<keyword evidence="2" id="KW-0238">DNA-binding</keyword>
<keyword evidence="3" id="KW-0010">Activator</keyword>
<dbReference type="InterPro" id="IPR014710">
    <property type="entry name" value="RmlC-like_jellyroll"/>
</dbReference>
<dbReference type="InterPro" id="IPR050397">
    <property type="entry name" value="Env_Response_Regulators"/>
</dbReference>
<comment type="caution">
    <text evidence="7">The sequence shown here is derived from an EMBL/GenBank/DDBJ whole genome shotgun (WGS) entry which is preliminary data.</text>
</comment>
<accession>A0A1R0XCM2</accession>